<dbReference type="InterPro" id="IPR019494">
    <property type="entry name" value="FIST_C"/>
</dbReference>
<name>A0ABV3L850_9RHOB</name>
<proteinExistence type="predicted"/>
<accession>A0ABV3L850</accession>
<dbReference type="PANTHER" id="PTHR40252:SF2">
    <property type="entry name" value="BLR0328 PROTEIN"/>
    <property type="match status" value="1"/>
</dbReference>
<keyword evidence="4" id="KW-1185">Reference proteome</keyword>
<evidence type="ECO:0000259" key="2">
    <source>
        <dbReference type="SMART" id="SM01204"/>
    </source>
</evidence>
<dbReference type="SMART" id="SM01204">
    <property type="entry name" value="FIST_C"/>
    <property type="match status" value="1"/>
</dbReference>
<gene>
    <name evidence="3" type="ORF">AB0T83_13280</name>
</gene>
<feature type="domain" description="FIST C-domain" evidence="2">
    <location>
        <begin position="235"/>
        <end position="364"/>
    </location>
</feature>
<evidence type="ECO:0000259" key="1">
    <source>
        <dbReference type="SMART" id="SM00897"/>
    </source>
</evidence>
<dbReference type="PANTHER" id="PTHR40252">
    <property type="entry name" value="BLR0328 PROTEIN"/>
    <property type="match status" value="1"/>
</dbReference>
<organism evidence="3 4">
    <name type="scientific">Meridianimarinicoccus marinus</name>
    <dbReference type="NCBI Taxonomy" id="3231483"/>
    <lineage>
        <taxon>Bacteria</taxon>
        <taxon>Pseudomonadati</taxon>
        <taxon>Pseudomonadota</taxon>
        <taxon>Alphaproteobacteria</taxon>
        <taxon>Rhodobacterales</taxon>
        <taxon>Paracoccaceae</taxon>
        <taxon>Meridianimarinicoccus</taxon>
    </lineage>
</organism>
<evidence type="ECO:0000313" key="4">
    <source>
        <dbReference type="Proteomes" id="UP001553161"/>
    </source>
</evidence>
<dbReference type="Pfam" id="PF08495">
    <property type="entry name" value="FIST"/>
    <property type="match status" value="1"/>
</dbReference>
<protein>
    <submittedName>
        <fullName evidence="3">FIST N-terminal domain-containing protein</fullName>
    </submittedName>
</protein>
<sequence length="384" mass="41318">MAIPEVAEQTTVRRAAVPAQRPDCMDILAAQLGSDLAQLFLFVDADADFDQLVATAGARFEGVEVVACTTAGEITEDGYSEGNIVAVGLPRQHFQTSTLLVPDLKDFDATDLTDEVVRQRLALEGRAGDLPNAFAFLVIDGMSLREDQLMGAISSGLAAMPVFGGSAGDGVRFEQPKVALNGVVHRNAAVITQVRTDCEVKVFSLDHFQPGDARMVVTGAEPARRIVCEINGRPAAREYARILGKNPDYLSPFTFAAHPLVVRVGGQHHVRAIQRVTEDGALVFYSAIGEGIVLTLAKAENMADHLDAELDRLTAGGSLDTVLACDCVLRRIEATQHQQVGRLSQILRKHNVVGFNTYGEQVGATHVNQTMTGVAFFHPQDTTE</sequence>
<reference evidence="3 4" key="1">
    <citation type="submission" date="2024-07" db="EMBL/GenBank/DDBJ databases">
        <authorList>
            <person name="Kang M."/>
        </authorList>
    </citation>
    <scope>NUCLEOTIDE SEQUENCE [LARGE SCALE GENOMIC DNA]</scope>
    <source>
        <strain evidence="3 4">DFM31</strain>
    </source>
</reference>
<dbReference type="Proteomes" id="UP001553161">
    <property type="component" value="Unassembled WGS sequence"/>
</dbReference>
<dbReference type="EMBL" id="JBFBVU010000017">
    <property type="protein sequence ID" value="MEV8467746.1"/>
    <property type="molecule type" value="Genomic_DNA"/>
</dbReference>
<comment type="caution">
    <text evidence="3">The sequence shown here is derived from an EMBL/GenBank/DDBJ whole genome shotgun (WGS) entry which is preliminary data.</text>
</comment>
<dbReference type="InterPro" id="IPR013702">
    <property type="entry name" value="FIST_domain_N"/>
</dbReference>
<evidence type="ECO:0000313" key="3">
    <source>
        <dbReference type="EMBL" id="MEV8467746.1"/>
    </source>
</evidence>
<dbReference type="Pfam" id="PF10442">
    <property type="entry name" value="FIST_C"/>
    <property type="match status" value="1"/>
</dbReference>
<feature type="domain" description="FIST" evidence="1">
    <location>
        <begin position="33"/>
        <end position="234"/>
    </location>
</feature>
<dbReference type="SMART" id="SM00897">
    <property type="entry name" value="FIST"/>
    <property type="match status" value="1"/>
</dbReference>